<sequence>MQETSFAECIVLRLTYVVNFLKF</sequence>
<reference evidence="1" key="1">
    <citation type="submission" date="2014-09" db="EMBL/GenBank/DDBJ databases">
        <authorList>
            <person name="Magalhaes I.L.F."/>
            <person name="Oliveira U."/>
            <person name="Santos F.R."/>
            <person name="Vidigal T.H.D.A."/>
            <person name="Brescovit A.D."/>
            <person name="Santos A.J."/>
        </authorList>
    </citation>
    <scope>NUCLEOTIDE SEQUENCE</scope>
    <source>
        <tissue evidence="1">Shoot tissue taken approximately 20 cm above the soil surface</tissue>
    </source>
</reference>
<proteinExistence type="predicted"/>
<dbReference type="EMBL" id="GBRH01230006">
    <property type="protein sequence ID" value="JAD67889.1"/>
    <property type="molecule type" value="Transcribed_RNA"/>
</dbReference>
<protein>
    <submittedName>
        <fullName evidence="1">Uncharacterized protein</fullName>
    </submittedName>
</protein>
<evidence type="ECO:0000313" key="1">
    <source>
        <dbReference type="EMBL" id="JAD67889.1"/>
    </source>
</evidence>
<organism evidence="1">
    <name type="scientific">Arundo donax</name>
    <name type="common">Giant reed</name>
    <name type="synonym">Donax arundinaceus</name>
    <dbReference type="NCBI Taxonomy" id="35708"/>
    <lineage>
        <taxon>Eukaryota</taxon>
        <taxon>Viridiplantae</taxon>
        <taxon>Streptophyta</taxon>
        <taxon>Embryophyta</taxon>
        <taxon>Tracheophyta</taxon>
        <taxon>Spermatophyta</taxon>
        <taxon>Magnoliopsida</taxon>
        <taxon>Liliopsida</taxon>
        <taxon>Poales</taxon>
        <taxon>Poaceae</taxon>
        <taxon>PACMAD clade</taxon>
        <taxon>Arundinoideae</taxon>
        <taxon>Arundineae</taxon>
        <taxon>Arundo</taxon>
    </lineage>
</organism>
<name>A0A0A9BUZ3_ARUDO</name>
<dbReference type="AlphaFoldDB" id="A0A0A9BUZ3"/>
<accession>A0A0A9BUZ3</accession>
<reference evidence="1" key="2">
    <citation type="journal article" date="2015" name="Data Brief">
        <title>Shoot transcriptome of the giant reed, Arundo donax.</title>
        <authorList>
            <person name="Barrero R.A."/>
            <person name="Guerrero F.D."/>
            <person name="Moolhuijzen P."/>
            <person name="Goolsby J.A."/>
            <person name="Tidwell J."/>
            <person name="Bellgard S.E."/>
            <person name="Bellgard M.I."/>
        </authorList>
    </citation>
    <scope>NUCLEOTIDE SEQUENCE</scope>
    <source>
        <tissue evidence="1">Shoot tissue taken approximately 20 cm above the soil surface</tissue>
    </source>
</reference>